<proteinExistence type="predicted"/>
<name>A0ACB6QMJ5_9PLEO</name>
<protein>
    <submittedName>
        <fullName evidence="1">Uncharacterized protein</fullName>
    </submittedName>
</protein>
<accession>A0ACB6QMJ5</accession>
<sequence>TVKLLLSHKDIEVNCSNIWGETPIHEAAIQGNLKVVKALLSHKDIDTNIRTGNYHWDSLSSNKTALWLARRRGHIDISNLLLAHGAVDDVDEEQDSIPTLDLNGVPEATVADPLAQGDIGDFSSDMEVQDRLWIAEFIVDERNVVSMY</sequence>
<dbReference type="Proteomes" id="UP000799755">
    <property type="component" value="Unassembled WGS sequence"/>
</dbReference>
<feature type="non-terminal residue" evidence="1">
    <location>
        <position position="1"/>
    </location>
</feature>
<evidence type="ECO:0000313" key="1">
    <source>
        <dbReference type="EMBL" id="KAF2467347.1"/>
    </source>
</evidence>
<reference evidence="1" key="1">
    <citation type="journal article" date="2020" name="Stud. Mycol.">
        <title>101 Dothideomycetes genomes: a test case for predicting lifestyles and emergence of pathogens.</title>
        <authorList>
            <person name="Haridas S."/>
            <person name="Albert R."/>
            <person name="Binder M."/>
            <person name="Bloem J."/>
            <person name="Labutti K."/>
            <person name="Salamov A."/>
            <person name="Andreopoulos B."/>
            <person name="Baker S."/>
            <person name="Barry K."/>
            <person name="Bills G."/>
            <person name="Bluhm B."/>
            <person name="Cannon C."/>
            <person name="Castanera R."/>
            <person name="Culley D."/>
            <person name="Daum C."/>
            <person name="Ezra D."/>
            <person name="Gonzalez J."/>
            <person name="Henrissat B."/>
            <person name="Kuo A."/>
            <person name="Liang C."/>
            <person name="Lipzen A."/>
            <person name="Lutzoni F."/>
            <person name="Magnuson J."/>
            <person name="Mondo S."/>
            <person name="Nolan M."/>
            <person name="Ohm R."/>
            <person name="Pangilinan J."/>
            <person name="Park H.-J."/>
            <person name="Ramirez L."/>
            <person name="Alfaro M."/>
            <person name="Sun H."/>
            <person name="Tritt A."/>
            <person name="Yoshinaga Y."/>
            <person name="Zwiers L.-H."/>
            <person name="Turgeon B."/>
            <person name="Goodwin S."/>
            <person name="Spatafora J."/>
            <person name="Crous P."/>
            <person name="Grigoriev I."/>
        </authorList>
    </citation>
    <scope>NUCLEOTIDE SEQUENCE</scope>
    <source>
        <strain evidence="1">ATCC 200398</strain>
    </source>
</reference>
<evidence type="ECO:0000313" key="2">
    <source>
        <dbReference type="Proteomes" id="UP000799755"/>
    </source>
</evidence>
<organism evidence="1 2">
    <name type="scientific">Lindgomyces ingoldianus</name>
    <dbReference type="NCBI Taxonomy" id="673940"/>
    <lineage>
        <taxon>Eukaryota</taxon>
        <taxon>Fungi</taxon>
        <taxon>Dikarya</taxon>
        <taxon>Ascomycota</taxon>
        <taxon>Pezizomycotina</taxon>
        <taxon>Dothideomycetes</taxon>
        <taxon>Pleosporomycetidae</taxon>
        <taxon>Pleosporales</taxon>
        <taxon>Lindgomycetaceae</taxon>
        <taxon>Lindgomyces</taxon>
    </lineage>
</organism>
<comment type="caution">
    <text evidence="1">The sequence shown here is derived from an EMBL/GenBank/DDBJ whole genome shotgun (WGS) entry which is preliminary data.</text>
</comment>
<keyword evidence="2" id="KW-1185">Reference proteome</keyword>
<gene>
    <name evidence="1" type="ORF">BDR25DRAFT_358882</name>
</gene>
<dbReference type="EMBL" id="MU003521">
    <property type="protein sequence ID" value="KAF2467347.1"/>
    <property type="molecule type" value="Genomic_DNA"/>
</dbReference>